<dbReference type="EMBL" id="PKPP01000348">
    <property type="protein sequence ID" value="PWA93901.1"/>
    <property type="molecule type" value="Genomic_DNA"/>
</dbReference>
<dbReference type="Proteomes" id="UP000245207">
    <property type="component" value="Unassembled WGS sequence"/>
</dbReference>
<dbReference type="Gene3D" id="2.30.280.10">
    <property type="entry name" value="SRA-YDG"/>
    <property type="match status" value="1"/>
</dbReference>
<comment type="caution">
    <text evidence="1">The sequence shown here is derived from an EMBL/GenBank/DDBJ whole genome shotgun (WGS) entry which is preliminary data.</text>
</comment>
<sequence length="75" mass="8298">MECRQWGAHLPHVAGVSGQSDYGEPSVELSGDMKMMRIMESGHTKKNDLLLHLSKEYGMMGFKGLENAGGNLEFK</sequence>
<dbReference type="InterPro" id="IPR036987">
    <property type="entry name" value="SRA-YDG_sf"/>
</dbReference>
<evidence type="ECO:0000313" key="2">
    <source>
        <dbReference type="Proteomes" id="UP000245207"/>
    </source>
</evidence>
<evidence type="ECO:0000313" key="1">
    <source>
        <dbReference type="EMBL" id="PWA93901.1"/>
    </source>
</evidence>
<accession>A0A2U1Q7B1</accession>
<keyword evidence="2" id="KW-1185">Reference proteome</keyword>
<protein>
    <submittedName>
        <fullName evidence="1">E3 ubiquitin-protein ligase ORTHRUS 2</fullName>
    </submittedName>
</protein>
<proteinExistence type="predicted"/>
<organism evidence="1 2">
    <name type="scientific">Artemisia annua</name>
    <name type="common">Sweet wormwood</name>
    <dbReference type="NCBI Taxonomy" id="35608"/>
    <lineage>
        <taxon>Eukaryota</taxon>
        <taxon>Viridiplantae</taxon>
        <taxon>Streptophyta</taxon>
        <taxon>Embryophyta</taxon>
        <taxon>Tracheophyta</taxon>
        <taxon>Spermatophyta</taxon>
        <taxon>Magnoliopsida</taxon>
        <taxon>eudicotyledons</taxon>
        <taxon>Gunneridae</taxon>
        <taxon>Pentapetalae</taxon>
        <taxon>asterids</taxon>
        <taxon>campanulids</taxon>
        <taxon>Asterales</taxon>
        <taxon>Asteraceae</taxon>
        <taxon>Asteroideae</taxon>
        <taxon>Anthemideae</taxon>
        <taxon>Artemisiinae</taxon>
        <taxon>Artemisia</taxon>
    </lineage>
</organism>
<name>A0A2U1Q7B1_ARTAN</name>
<reference evidence="1 2" key="1">
    <citation type="journal article" date="2018" name="Mol. Plant">
        <title>The genome of Artemisia annua provides insight into the evolution of Asteraceae family and artemisinin biosynthesis.</title>
        <authorList>
            <person name="Shen Q."/>
            <person name="Zhang L."/>
            <person name="Liao Z."/>
            <person name="Wang S."/>
            <person name="Yan T."/>
            <person name="Shi P."/>
            <person name="Liu M."/>
            <person name="Fu X."/>
            <person name="Pan Q."/>
            <person name="Wang Y."/>
            <person name="Lv Z."/>
            <person name="Lu X."/>
            <person name="Zhang F."/>
            <person name="Jiang W."/>
            <person name="Ma Y."/>
            <person name="Chen M."/>
            <person name="Hao X."/>
            <person name="Li L."/>
            <person name="Tang Y."/>
            <person name="Lv G."/>
            <person name="Zhou Y."/>
            <person name="Sun X."/>
            <person name="Brodelius P.E."/>
            <person name="Rose J.K.C."/>
            <person name="Tang K."/>
        </authorList>
    </citation>
    <scope>NUCLEOTIDE SEQUENCE [LARGE SCALE GENOMIC DNA]</scope>
    <source>
        <strain evidence="2">cv. Huhao1</strain>
        <tissue evidence="1">Leaf</tissue>
    </source>
</reference>
<dbReference type="OrthoDB" id="2270193at2759"/>
<dbReference type="AlphaFoldDB" id="A0A2U1Q7B1"/>
<dbReference type="STRING" id="35608.A0A2U1Q7B1"/>
<gene>
    <name evidence="1" type="ORF">CTI12_AA065590</name>
</gene>